<sequence>MVSVNFRQVDMSVIAVWMLSGVPGSSTSFILSPNSRNKKTLSHSDRNLHLLELMAIKPIPGKRFRALLYFLPSEKRVRRRLGHPRLQKAWSAKMIHKMDILASPLSVISPGDLSTVGPGRGLSV</sequence>
<reference evidence="1 2" key="2">
    <citation type="submission" date="2019-04" db="EMBL/GenBank/DDBJ databases">
        <title>The genome sequence of big-headed turtle.</title>
        <authorList>
            <person name="Gong S."/>
        </authorList>
    </citation>
    <scope>NUCLEOTIDE SEQUENCE [LARGE SCALE GENOMIC DNA]</scope>
    <source>
        <strain evidence="1">DO16091913</strain>
        <tissue evidence="1">Muscle</tissue>
    </source>
</reference>
<name>A0A4D9F6X2_9SAUR</name>
<dbReference type="Proteomes" id="UP000297703">
    <property type="component" value="Unassembled WGS sequence"/>
</dbReference>
<evidence type="ECO:0000313" key="1">
    <source>
        <dbReference type="EMBL" id="TFK15172.1"/>
    </source>
</evidence>
<organism evidence="1 2">
    <name type="scientific">Platysternon megacephalum</name>
    <name type="common">big-headed turtle</name>
    <dbReference type="NCBI Taxonomy" id="55544"/>
    <lineage>
        <taxon>Eukaryota</taxon>
        <taxon>Metazoa</taxon>
        <taxon>Chordata</taxon>
        <taxon>Craniata</taxon>
        <taxon>Vertebrata</taxon>
        <taxon>Euteleostomi</taxon>
        <taxon>Archelosauria</taxon>
        <taxon>Testudinata</taxon>
        <taxon>Testudines</taxon>
        <taxon>Cryptodira</taxon>
        <taxon>Durocryptodira</taxon>
        <taxon>Testudinoidea</taxon>
        <taxon>Platysternidae</taxon>
        <taxon>Platysternon</taxon>
    </lineage>
</organism>
<keyword evidence="2" id="KW-1185">Reference proteome</keyword>
<comment type="caution">
    <text evidence="1">The sequence shown here is derived from an EMBL/GenBank/DDBJ whole genome shotgun (WGS) entry which is preliminary data.</text>
</comment>
<evidence type="ECO:0000313" key="2">
    <source>
        <dbReference type="Proteomes" id="UP000297703"/>
    </source>
</evidence>
<dbReference type="EMBL" id="QXTE01000006">
    <property type="protein sequence ID" value="TFK15172.1"/>
    <property type="molecule type" value="Genomic_DNA"/>
</dbReference>
<accession>A0A4D9F6X2</accession>
<protein>
    <submittedName>
        <fullName evidence="1">Sec1 family domain-containing protein 2</fullName>
    </submittedName>
</protein>
<proteinExistence type="predicted"/>
<reference evidence="1 2" key="1">
    <citation type="submission" date="2019-04" db="EMBL/GenBank/DDBJ databases">
        <title>Draft genome of the big-headed turtle Platysternon megacephalum.</title>
        <authorList>
            <person name="Gong S."/>
        </authorList>
    </citation>
    <scope>NUCLEOTIDE SEQUENCE [LARGE SCALE GENOMIC DNA]</scope>
    <source>
        <strain evidence="1">DO16091913</strain>
        <tissue evidence="1">Muscle</tissue>
    </source>
</reference>
<dbReference type="AlphaFoldDB" id="A0A4D9F6X2"/>
<gene>
    <name evidence="1" type="ORF">DR999_PMT01465</name>
</gene>